<dbReference type="InterPro" id="IPR050468">
    <property type="entry name" value="Cuticle_Struct_Prot"/>
</dbReference>
<evidence type="ECO:0000256" key="2">
    <source>
        <dbReference type="PROSITE-ProRule" id="PRU00497"/>
    </source>
</evidence>
<dbReference type="Proteomes" id="UP000694941">
    <property type="component" value="Unplaced"/>
</dbReference>
<keyword evidence="1 2" id="KW-0193">Cuticle</keyword>
<organism evidence="3 4">
    <name type="scientific">Limulus polyphemus</name>
    <name type="common">Atlantic horseshoe crab</name>
    <dbReference type="NCBI Taxonomy" id="6850"/>
    <lineage>
        <taxon>Eukaryota</taxon>
        <taxon>Metazoa</taxon>
        <taxon>Ecdysozoa</taxon>
        <taxon>Arthropoda</taxon>
        <taxon>Chelicerata</taxon>
        <taxon>Merostomata</taxon>
        <taxon>Xiphosura</taxon>
        <taxon>Limulidae</taxon>
        <taxon>Limulus</taxon>
    </lineage>
</organism>
<dbReference type="Gene3D" id="3.10.50.10">
    <property type="match status" value="2"/>
</dbReference>
<evidence type="ECO:0000313" key="4">
    <source>
        <dbReference type="RefSeq" id="XP_022258449.1"/>
    </source>
</evidence>
<name>A0ABM1TRE3_LIMPO</name>
<accession>A0ABM1TRE3</accession>
<dbReference type="PROSITE" id="PS00233">
    <property type="entry name" value="CHIT_BIND_RR_1"/>
    <property type="match status" value="1"/>
</dbReference>
<feature type="non-terminal residue" evidence="4">
    <location>
        <position position="1"/>
    </location>
</feature>
<sequence>AAPEPFDFGFQTADEFGTQLSRQESGDASGAVSGSYGYADANGIWRKVTYTADAGGFRAAVDTNEPGTDNQNPADVTVNANPAPAPVVYKHPVVNLNYSQVSKRKLGLTPVKMAVIFLAAVAGVFGGKLLAPYAYHPDVYDAAPEPFDFGFQTADEFGTQLSRQESADASGAVSGSYGYADANGIWRKVTYAADAGGFRATVDTNEPGTDSQNTADVTVNANPAPAPVVYKHPVVKHVIPAAHVYTPYDQPISYGFGYEVQGDDGGAQQRHEEDDGYGNKKGSYSYVDPYGITRTVEYVADQYGFRANVKTNEPGTANQSPADVGVYSNKLPAHVIHKAYVGPQYDAPSFPLIKKAIGPAYTYNPVAVVKAPVPVYHSYH</sequence>
<evidence type="ECO:0000313" key="3">
    <source>
        <dbReference type="Proteomes" id="UP000694941"/>
    </source>
</evidence>
<dbReference type="Pfam" id="PF00379">
    <property type="entry name" value="Chitin_bind_4"/>
    <property type="match status" value="3"/>
</dbReference>
<protein>
    <submittedName>
        <fullName evidence="4">Uncharacterized protein LOC106474434</fullName>
    </submittedName>
</protein>
<dbReference type="PROSITE" id="PS51155">
    <property type="entry name" value="CHIT_BIND_RR_2"/>
    <property type="match status" value="3"/>
</dbReference>
<dbReference type="InterPro" id="IPR031311">
    <property type="entry name" value="CHIT_BIND_RR_consensus"/>
</dbReference>
<dbReference type="RefSeq" id="XP_022258449.1">
    <property type="nucleotide sequence ID" value="XM_022402741.1"/>
</dbReference>
<dbReference type="PANTHER" id="PTHR10380">
    <property type="entry name" value="CUTICLE PROTEIN"/>
    <property type="match status" value="1"/>
</dbReference>
<reference evidence="4" key="1">
    <citation type="submission" date="2025-08" db="UniProtKB">
        <authorList>
            <consortium name="RefSeq"/>
        </authorList>
    </citation>
    <scope>IDENTIFICATION</scope>
    <source>
        <tissue evidence="4">Muscle</tissue>
    </source>
</reference>
<dbReference type="InterPro" id="IPR029070">
    <property type="entry name" value="Chitinase_insertion_sf"/>
</dbReference>
<dbReference type="InterPro" id="IPR000618">
    <property type="entry name" value="Insect_cuticle"/>
</dbReference>
<evidence type="ECO:0000256" key="1">
    <source>
        <dbReference type="ARBA" id="ARBA00022460"/>
    </source>
</evidence>
<gene>
    <name evidence="4" type="primary">LOC106474434</name>
</gene>
<proteinExistence type="predicted"/>
<dbReference type="GeneID" id="106474434"/>
<keyword evidence="3" id="KW-1185">Reference proteome</keyword>
<dbReference type="PANTHER" id="PTHR10380:SF235">
    <property type="entry name" value="CUTICULAR PROTEIN 73D, ISOFORM B"/>
    <property type="match status" value="1"/>
</dbReference>